<dbReference type="RefSeq" id="WP_050351474.1">
    <property type="nucleotide sequence ID" value="NZ_BOSN01000003.1"/>
</dbReference>
<dbReference type="Proteomes" id="UP000036780">
    <property type="component" value="Unassembled WGS sequence"/>
</dbReference>
<feature type="coiled-coil region" evidence="1">
    <location>
        <begin position="91"/>
        <end position="118"/>
    </location>
</feature>
<keyword evidence="1" id="KW-0175">Coiled coil</keyword>
<dbReference type="GeneID" id="66871970"/>
<protein>
    <submittedName>
        <fullName evidence="2">Uncharacterized protein</fullName>
    </submittedName>
</protein>
<comment type="caution">
    <text evidence="2">The sequence shown here is derived from an EMBL/GenBank/DDBJ whole genome shotgun (WGS) entry which is preliminary data.</text>
</comment>
<gene>
    <name evidence="2" type="ORF">AFK71_10390</name>
</gene>
<dbReference type="Pfam" id="PF16888">
    <property type="entry name" value="YwqH-like"/>
    <property type="match status" value="1"/>
</dbReference>
<keyword evidence="3" id="KW-1185">Reference proteome</keyword>
<sequence length="139" mass="16816">MESLHWINSQITRTQNSLYMLNLQLEDKRRELERLALAQSNLQDRQEEFRQHTSWCTTPELTDNTWAGHLADQYQQWRENNLKKSYVDLYNHQLAETIEQLNNKIREIKQSIIDIRMDLTAQNHTLDDLYGKQRRELMN</sequence>
<evidence type="ECO:0000313" key="3">
    <source>
        <dbReference type="Proteomes" id="UP000036780"/>
    </source>
</evidence>
<dbReference type="PATRIC" id="fig|1473.5.peg.585"/>
<dbReference type="OrthoDB" id="2454201at2"/>
<reference evidence="3" key="1">
    <citation type="submission" date="2015-07" db="EMBL/GenBank/DDBJ databases">
        <title>Fjat-10053 dsm26.</title>
        <authorList>
            <person name="Liu B."/>
            <person name="Wang J."/>
            <person name="Zhu Y."/>
            <person name="Liu G."/>
            <person name="Chen Q."/>
            <person name="Chen Z."/>
            <person name="Lan J."/>
            <person name="Che J."/>
            <person name="Ge C."/>
            <person name="Shi H."/>
            <person name="Pan Z."/>
            <person name="Liu X."/>
        </authorList>
    </citation>
    <scope>NUCLEOTIDE SEQUENCE [LARGE SCALE GENOMIC DNA]</scope>
    <source>
        <strain evidence="3">DSM 26</strain>
    </source>
</reference>
<dbReference type="AlphaFoldDB" id="A0A0L0QK65"/>
<evidence type="ECO:0000313" key="2">
    <source>
        <dbReference type="EMBL" id="KNE18977.1"/>
    </source>
</evidence>
<dbReference type="InterPro" id="IPR031681">
    <property type="entry name" value="YwqH-like"/>
</dbReference>
<accession>A0A0L0QK65</accession>
<proteinExistence type="predicted"/>
<dbReference type="EMBL" id="LGTO01000007">
    <property type="protein sequence ID" value="KNE18977.1"/>
    <property type="molecule type" value="Genomic_DNA"/>
</dbReference>
<organism evidence="2 3">
    <name type="scientific">Virgibacillus pantothenticus</name>
    <dbReference type="NCBI Taxonomy" id="1473"/>
    <lineage>
        <taxon>Bacteria</taxon>
        <taxon>Bacillati</taxon>
        <taxon>Bacillota</taxon>
        <taxon>Bacilli</taxon>
        <taxon>Bacillales</taxon>
        <taxon>Bacillaceae</taxon>
        <taxon>Virgibacillus</taxon>
    </lineage>
</organism>
<evidence type="ECO:0000256" key="1">
    <source>
        <dbReference type="SAM" id="Coils"/>
    </source>
</evidence>
<name>A0A0L0QK65_VIRPA</name>